<evidence type="ECO:0000313" key="3">
    <source>
        <dbReference type="EMBL" id="KZS12498.1"/>
    </source>
</evidence>
<organism evidence="3 4">
    <name type="scientific">Daphnia magna</name>
    <dbReference type="NCBI Taxonomy" id="35525"/>
    <lineage>
        <taxon>Eukaryota</taxon>
        <taxon>Metazoa</taxon>
        <taxon>Ecdysozoa</taxon>
        <taxon>Arthropoda</taxon>
        <taxon>Crustacea</taxon>
        <taxon>Branchiopoda</taxon>
        <taxon>Diplostraca</taxon>
        <taxon>Cladocera</taxon>
        <taxon>Anomopoda</taxon>
        <taxon>Daphniidae</taxon>
        <taxon>Daphnia</taxon>
    </lineage>
</organism>
<evidence type="ECO:0000256" key="1">
    <source>
        <dbReference type="SAM" id="SignalP"/>
    </source>
</evidence>
<dbReference type="Proteomes" id="UP000076858">
    <property type="component" value="Unassembled WGS sequence"/>
</dbReference>
<feature type="chain" id="PRO_5013463324" description="Secreted protein" evidence="1">
    <location>
        <begin position="20"/>
        <end position="90"/>
    </location>
</feature>
<dbReference type="EMBL" id="GDIQ01034886">
    <property type="protein sequence ID" value="JAN59851.1"/>
    <property type="molecule type" value="Transcribed_RNA"/>
</dbReference>
<feature type="signal peptide" evidence="1">
    <location>
        <begin position="1"/>
        <end position="19"/>
    </location>
</feature>
<evidence type="ECO:0000313" key="2">
    <source>
        <dbReference type="EMBL" id="JAN59851.1"/>
    </source>
</evidence>
<protein>
    <recommendedName>
        <fullName evidence="5">Secreted protein</fullName>
    </recommendedName>
</protein>
<sequence length="90" mass="10064">MKIILKPIFLLAVLMAANGSPYNRVRRTAQFGGVNTLPFYLNALSTWLSTLNSFNNGPQFYSPGFNGFLPLVYSPSYDSNGYRPFYSSIP</sequence>
<evidence type="ECO:0008006" key="5">
    <source>
        <dbReference type="Google" id="ProtNLM"/>
    </source>
</evidence>
<dbReference type="AlphaFoldDB" id="A0A0P6BX50"/>
<keyword evidence="4" id="KW-1185">Reference proteome</keyword>
<reference evidence="3 4" key="2">
    <citation type="submission" date="2016-03" db="EMBL/GenBank/DDBJ databases">
        <title>EvidentialGene: Evidence-directed Construction of Genes on Genomes.</title>
        <authorList>
            <person name="Gilbert D.G."/>
            <person name="Choi J.-H."/>
            <person name="Mockaitis K."/>
            <person name="Colbourne J."/>
            <person name="Pfrender M."/>
        </authorList>
    </citation>
    <scope>NUCLEOTIDE SEQUENCE [LARGE SCALE GENOMIC DNA]</scope>
    <source>
        <strain evidence="3 4">Xinb3</strain>
        <tissue evidence="3">Complete organism</tissue>
    </source>
</reference>
<gene>
    <name evidence="3" type="ORF">APZ42_022659</name>
</gene>
<reference evidence="2" key="1">
    <citation type="submission" date="2015-10" db="EMBL/GenBank/DDBJ databases">
        <title>EvidentialGene: Evidence-directed Construction of Complete mRNA Transcriptomes without Genomes.</title>
        <authorList>
            <person name="Gilbert D.G."/>
        </authorList>
    </citation>
    <scope>NUCLEOTIDE SEQUENCE</scope>
</reference>
<name>A0A0P6BX50_9CRUS</name>
<accession>A0A0P6BX50</accession>
<dbReference type="EMBL" id="LRGB01001361">
    <property type="protein sequence ID" value="KZS12498.1"/>
    <property type="molecule type" value="Genomic_DNA"/>
</dbReference>
<proteinExistence type="predicted"/>
<evidence type="ECO:0000313" key="4">
    <source>
        <dbReference type="Proteomes" id="UP000076858"/>
    </source>
</evidence>
<keyword evidence="1" id="KW-0732">Signal</keyword>